<dbReference type="Proteomes" id="UP000053732">
    <property type="component" value="Unassembled WGS sequence"/>
</dbReference>
<protein>
    <submittedName>
        <fullName evidence="3">Str. FM013</fullName>
    </submittedName>
</protein>
<gene>
    <name evidence="3" type="ORF">PCAMFM013_S012g000091</name>
</gene>
<organism evidence="3 4">
    <name type="scientific">Penicillium camemberti (strain FM 013)</name>
    <dbReference type="NCBI Taxonomy" id="1429867"/>
    <lineage>
        <taxon>Eukaryota</taxon>
        <taxon>Fungi</taxon>
        <taxon>Dikarya</taxon>
        <taxon>Ascomycota</taxon>
        <taxon>Pezizomycotina</taxon>
        <taxon>Eurotiomycetes</taxon>
        <taxon>Eurotiomycetidae</taxon>
        <taxon>Eurotiales</taxon>
        <taxon>Aspergillaceae</taxon>
        <taxon>Penicillium</taxon>
    </lineage>
</organism>
<dbReference type="STRING" id="1429867.A0A0G4PDV7"/>
<reference evidence="3 4" key="1">
    <citation type="journal article" date="2014" name="Nat. Commun.">
        <title>Multiple recent horizontal transfers of a large genomic region in cheese making fungi.</title>
        <authorList>
            <person name="Cheeseman K."/>
            <person name="Ropars J."/>
            <person name="Renault P."/>
            <person name="Dupont J."/>
            <person name="Gouzy J."/>
            <person name="Branca A."/>
            <person name="Abraham A.L."/>
            <person name="Ceppi M."/>
            <person name="Conseiller E."/>
            <person name="Debuchy R."/>
            <person name="Malagnac F."/>
            <person name="Goarin A."/>
            <person name="Silar P."/>
            <person name="Lacoste S."/>
            <person name="Sallet E."/>
            <person name="Bensimon A."/>
            <person name="Giraud T."/>
            <person name="Brygoo Y."/>
        </authorList>
    </citation>
    <scope>NUCLEOTIDE SEQUENCE [LARGE SCALE GENOMIC DNA]</scope>
    <source>
        <strain evidence="4">FM 013</strain>
    </source>
</reference>
<proteinExistence type="predicted"/>
<dbReference type="AlphaFoldDB" id="A0A0G4PDV7"/>
<dbReference type="PANTHER" id="PTHR10039">
    <property type="entry name" value="AMELOGENIN"/>
    <property type="match status" value="1"/>
</dbReference>
<evidence type="ECO:0000259" key="2">
    <source>
        <dbReference type="Pfam" id="PF24883"/>
    </source>
</evidence>
<dbReference type="InterPro" id="IPR027417">
    <property type="entry name" value="P-loop_NTPase"/>
</dbReference>
<evidence type="ECO:0000313" key="4">
    <source>
        <dbReference type="Proteomes" id="UP000053732"/>
    </source>
</evidence>
<sequence>MFKVVNYAEQKNINPKRAEGTCRWAFRSSEYIRWWESNCNDLLWVSADLGCGKSVLARSIIDDYSETSRLNLFSQQSDLLTYAISTWEKNGGTLRQEVDELWRILMAATSAEISCKTICIFDAIDECRETDQRRLIDKLQAFHRQPSSSTEETCLKFLVTSRPYDHI</sequence>
<dbReference type="Gene3D" id="3.40.50.300">
    <property type="entry name" value="P-loop containing nucleotide triphosphate hydrolases"/>
    <property type="match status" value="1"/>
</dbReference>
<dbReference type="Pfam" id="PF24883">
    <property type="entry name" value="NPHP3_N"/>
    <property type="match status" value="2"/>
</dbReference>
<dbReference type="SUPFAM" id="SSF52540">
    <property type="entry name" value="P-loop containing nucleoside triphosphate hydrolases"/>
    <property type="match status" value="1"/>
</dbReference>
<feature type="domain" description="Nephrocystin 3-like N-terminal" evidence="2">
    <location>
        <begin position="20"/>
        <end position="68"/>
    </location>
</feature>
<name>A0A0G4PDV7_PENC3</name>
<evidence type="ECO:0000313" key="3">
    <source>
        <dbReference type="EMBL" id="CRL24482.1"/>
    </source>
</evidence>
<keyword evidence="1" id="KW-0677">Repeat</keyword>
<evidence type="ECO:0000256" key="1">
    <source>
        <dbReference type="ARBA" id="ARBA00022737"/>
    </source>
</evidence>
<dbReference type="InterPro" id="IPR056884">
    <property type="entry name" value="NPHP3-like_N"/>
</dbReference>
<dbReference type="EMBL" id="HG793145">
    <property type="protein sequence ID" value="CRL24482.1"/>
    <property type="molecule type" value="Genomic_DNA"/>
</dbReference>
<feature type="domain" description="Nephrocystin 3-like N-terminal" evidence="2">
    <location>
        <begin position="72"/>
        <end position="162"/>
    </location>
</feature>
<keyword evidence="4" id="KW-1185">Reference proteome</keyword>
<accession>A0A0G4PDV7</accession>